<comment type="subcellular location">
    <subcellularLocation>
        <location evidence="1">Secreted</location>
    </subcellularLocation>
</comment>
<evidence type="ECO:0000256" key="2">
    <source>
        <dbReference type="ARBA" id="ARBA00022525"/>
    </source>
</evidence>
<dbReference type="InterPro" id="IPR039271">
    <property type="entry name" value="Kiwellin-like"/>
</dbReference>
<protein>
    <submittedName>
        <fullName evidence="5">Uncharacterized protein</fullName>
    </submittedName>
</protein>
<dbReference type="PANTHER" id="PTHR33191:SF58">
    <property type="entry name" value="RIPENING-RELATED PROTEIN 1"/>
    <property type="match status" value="1"/>
</dbReference>
<dbReference type="EMBL" id="JADFTS010000009">
    <property type="protein sequence ID" value="KAF9589626.1"/>
    <property type="molecule type" value="Genomic_DNA"/>
</dbReference>
<feature type="signal peptide" evidence="4">
    <location>
        <begin position="1"/>
        <end position="18"/>
    </location>
</feature>
<dbReference type="Pfam" id="PF24300">
    <property type="entry name" value="KWL1"/>
    <property type="match status" value="1"/>
</dbReference>
<evidence type="ECO:0000256" key="4">
    <source>
        <dbReference type="SAM" id="SignalP"/>
    </source>
</evidence>
<evidence type="ECO:0000256" key="3">
    <source>
        <dbReference type="ARBA" id="ARBA00022729"/>
    </source>
</evidence>
<reference evidence="5 6" key="1">
    <citation type="submission" date="2020-10" db="EMBL/GenBank/DDBJ databases">
        <title>The Coptis chinensis genome and diversification of protoberbering-type alkaloids.</title>
        <authorList>
            <person name="Wang B."/>
            <person name="Shu S."/>
            <person name="Song C."/>
            <person name="Liu Y."/>
        </authorList>
    </citation>
    <scope>NUCLEOTIDE SEQUENCE [LARGE SCALE GENOMIC DNA]</scope>
    <source>
        <strain evidence="5">HL-2020</strain>
        <tissue evidence="5">Leaf</tissue>
    </source>
</reference>
<gene>
    <name evidence="5" type="ORF">IFM89_026575</name>
</gene>
<keyword evidence="6" id="KW-1185">Reference proteome</keyword>
<dbReference type="Proteomes" id="UP000631114">
    <property type="component" value="Unassembled WGS sequence"/>
</dbReference>
<name>A0A835GZ80_9MAGN</name>
<sequence length="111" mass="11708">MAKNVFLFSVLLLAVVLSRDFLEIEGQACEPSGQVTGTKPPPGQCNTENDSDCCVQGELYTVYTCSPPVPSPTNALLTLNSFDEGGDGSGPSECDNEYRSNDNLVVALSTG</sequence>
<dbReference type="AlphaFoldDB" id="A0A835GZ80"/>
<accession>A0A835GZ80</accession>
<organism evidence="5 6">
    <name type="scientific">Coptis chinensis</name>
    <dbReference type="NCBI Taxonomy" id="261450"/>
    <lineage>
        <taxon>Eukaryota</taxon>
        <taxon>Viridiplantae</taxon>
        <taxon>Streptophyta</taxon>
        <taxon>Embryophyta</taxon>
        <taxon>Tracheophyta</taxon>
        <taxon>Spermatophyta</taxon>
        <taxon>Magnoliopsida</taxon>
        <taxon>Ranunculales</taxon>
        <taxon>Ranunculaceae</taxon>
        <taxon>Coptidoideae</taxon>
        <taxon>Coptis</taxon>
    </lineage>
</organism>
<dbReference type="GO" id="GO:0005576">
    <property type="term" value="C:extracellular region"/>
    <property type="evidence" value="ECO:0007669"/>
    <property type="project" value="UniProtKB-SubCell"/>
</dbReference>
<evidence type="ECO:0000313" key="6">
    <source>
        <dbReference type="Proteomes" id="UP000631114"/>
    </source>
</evidence>
<keyword evidence="3 4" id="KW-0732">Signal</keyword>
<evidence type="ECO:0000256" key="1">
    <source>
        <dbReference type="ARBA" id="ARBA00004613"/>
    </source>
</evidence>
<comment type="caution">
    <text evidence="5">The sequence shown here is derived from an EMBL/GenBank/DDBJ whole genome shotgun (WGS) entry which is preliminary data.</text>
</comment>
<evidence type="ECO:0000313" key="5">
    <source>
        <dbReference type="EMBL" id="KAF9589626.1"/>
    </source>
</evidence>
<proteinExistence type="predicted"/>
<keyword evidence="2" id="KW-0964">Secreted</keyword>
<dbReference type="PANTHER" id="PTHR33191">
    <property type="entry name" value="RIPENING-RELATED PROTEIN 2-RELATED"/>
    <property type="match status" value="1"/>
</dbReference>
<dbReference type="OrthoDB" id="1646138at2759"/>
<feature type="chain" id="PRO_5032885747" evidence="4">
    <location>
        <begin position="19"/>
        <end position="111"/>
    </location>
</feature>